<dbReference type="EMBL" id="QEAQ01000070">
    <property type="protein sequence ID" value="TPX56589.1"/>
    <property type="molecule type" value="Genomic_DNA"/>
</dbReference>
<comment type="similarity">
    <text evidence="1 5">Belongs to the V-ATPase G subunit family.</text>
</comment>
<evidence type="ECO:0000313" key="8">
    <source>
        <dbReference type="Proteomes" id="UP000318582"/>
    </source>
</evidence>
<comment type="function">
    <text evidence="5">Subunit of the V1 complex of vacuolar(H+)-ATPase (V-ATPase), a multisubunit enzyme composed of a peripheral complex (V1) that hydrolyzes ATP and a membrane integral complex (V0) that translocates protons. V-ATPase is responsible for acidifying and maintaining the pH of intracellular compartments and in some cell types, is targeted to the plasma membrane, where it is responsible for acidifying the extracellular environment.</text>
</comment>
<dbReference type="PANTHER" id="PTHR12713">
    <property type="entry name" value="VACUOLAR ATP SYNTHASE SUBUNIT G"/>
    <property type="match status" value="1"/>
</dbReference>
<comment type="subunit">
    <text evidence="5">V-ATPase is a heteromultimeric enzyme made up of two complexes: the ATP-hydrolytic V1 complex and the proton translocation V0 complex.</text>
</comment>
<gene>
    <name evidence="7" type="ORF">PhCBS80983_g04442</name>
</gene>
<dbReference type="AlphaFoldDB" id="A0A507DXS8"/>
<dbReference type="Gene3D" id="1.20.5.2950">
    <property type="match status" value="1"/>
</dbReference>
<dbReference type="Pfam" id="PF03179">
    <property type="entry name" value="V-ATPase_G"/>
    <property type="match status" value="1"/>
</dbReference>
<dbReference type="OrthoDB" id="250802at2759"/>
<evidence type="ECO:0000256" key="4">
    <source>
        <dbReference type="ARBA" id="ARBA00023065"/>
    </source>
</evidence>
<evidence type="ECO:0000256" key="6">
    <source>
        <dbReference type="SAM" id="Coils"/>
    </source>
</evidence>
<sequence>MAQSAQGIQTLLEAEKEASRVVAKSRQYRTQRLKDARSEAQKDIEALKAQKNKEFSEFEKQNGGGSDDTVAKANAETEQQLKEVNALYAKNKAQVVDKLLSGIISVSPQVHPNAKLAAKKAKPAA</sequence>
<dbReference type="STRING" id="109895.A0A507DXS8"/>
<keyword evidence="6" id="KW-0175">Coiled coil</keyword>
<keyword evidence="4 5" id="KW-0406">Ion transport</keyword>
<dbReference type="NCBIfam" id="TIGR01147">
    <property type="entry name" value="V_ATP_synt_G"/>
    <property type="match status" value="1"/>
</dbReference>
<feature type="coiled-coil region" evidence="6">
    <location>
        <begin position="30"/>
        <end position="94"/>
    </location>
</feature>
<dbReference type="FunFam" id="1.20.5.2950:FF:000001">
    <property type="entry name" value="V-type proton ATPase subunit G"/>
    <property type="match status" value="1"/>
</dbReference>
<proteinExistence type="inferred from homology"/>
<reference evidence="7 8" key="1">
    <citation type="journal article" date="2019" name="Sci. Rep.">
        <title>Comparative genomics of chytrid fungi reveal insights into the obligate biotrophic and pathogenic lifestyle of Synchytrium endobioticum.</title>
        <authorList>
            <person name="van de Vossenberg B.T.L.H."/>
            <person name="Warris S."/>
            <person name="Nguyen H.D.T."/>
            <person name="van Gent-Pelzer M.P.E."/>
            <person name="Joly D.L."/>
            <person name="van de Geest H.C."/>
            <person name="Bonants P.J.M."/>
            <person name="Smith D.S."/>
            <person name="Levesque C.A."/>
            <person name="van der Lee T.A.J."/>
        </authorList>
    </citation>
    <scope>NUCLEOTIDE SEQUENCE [LARGE SCALE GENOMIC DNA]</scope>
    <source>
        <strain evidence="7 8">CBS 809.83</strain>
    </source>
</reference>
<evidence type="ECO:0000313" key="7">
    <source>
        <dbReference type="EMBL" id="TPX56589.1"/>
    </source>
</evidence>
<protein>
    <recommendedName>
        <fullName evidence="5">V-type proton ATPase subunit G</fullName>
    </recommendedName>
</protein>
<evidence type="ECO:0000256" key="5">
    <source>
        <dbReference type="RuleBase" id="RU364019"/>
    </source>
</evidence>
<accession>A0A507DXS8</accession>
<evidence type="ECO:0000256" key="3">
    <source>
        <dbReference type="ARBA" id="ARBA00022781"/>
    </source>
</evidence>
<dbReference type="GO" id="GO:0046961">
    <property type="term" value="F:proton-transporting ATPase activity, rotational mechanism"/>
    <property type="evidence" value="ECO:0007669"/>
    <property type="project" value="InterPro"/>
</dbReference>
<dbReference type="GO" id="GO:0000221">
    <property type="term" value="C:vacuolar proton-transporting V-type ATPase, V1 domain"/>
    <property type="evidence" value="ECO:0007669"/>
    <property type="project" value="TreeGrafter"/>
</dbReference>
<keyword evidence="8" id="KW-1185">Reference proteome</keyword>
<dbReference type="InterPro" id="IPR005124">
    <property type="entry name" value="V-ATPase_G"/>
</dbReference>
<dbReference type="Proteomes" id="UP000318582">
    <property type="component" value="Unassembled WGS sequence"/>
</dbReference>
<dbReference type="GO" id="GO:0016887">
    <property type="term" value="F:ATP hydrolysis activity"/>
    <property type="evidence" value="ECO:0007669"/>
    <property type="project" value="TreeGrafter"/>
</dbReference>
<organism evidence="7 8">
    <name type="scientific">Powellomyces hirtus</name>
    <dbReference type="NCBI Taxonomy" id="109895"/>
    <lineage>
        <taxon>Eukaryota</taxon>
        <taxon>Fungi</taxon>
        <taxon>Fungi incertae sedis</taxon>
        <taxon>Chytridiomycota</taxon>
        <taxon>Chytridiomycota incertae sedis</taxon>
        <taxon>Chytridiomycetes</taxon>
        <taxon>Spizellomycetales</taxon>
        <taxon>Powellomycetaceae</taxon>
        <taxon>Powellomyces</taxon>
    </lineage>
</organism>
<name>A0A507DXS8_9FUNG</name>
<evidence type="ECO:0000256" key="1">
    <source>
        <dbReference type="ARBA" id="ARBA00010066"/>
    </source>
</evidence>
<keyword evidence="3 5" id="KW-0375">Hydrogen ion transport</keyword>
<keyword evidence="2 5" id="KW-0813">Transport</keyword>
<evidence type="ECO:0000256" key="2">
    <source>
        <dbReference type="ARBA" id="ARBA00022448"/>
    </source>
</evidence>
<dbReference type="PANTHER" id="PTHR12713:SF11">
    <property type="entry name" value="V-TYPE PROTON ATPASE SUBUNIT G"/>
    <property type="match status" value="1"/>
</dbReference>
<comment type="caution">
    <text evidence="7">The sequence shown here is derived from an EMBL/GenBank/DDBJ whole genome shotgun (WGS) entry which is preliminary data.</text>
</comment>